<sequence>MSEKQQRLVLSIIDFLNQSMTDGTVKADDKEGLEVAVQCIGEAFGIDPSSEEQVEKLSVRPTTLQSIFDVYMKTRDKVGTRAQASTSEASSSAPKPPSADDKAKADKFKQEGNALMSSKKYAEAIEAYTQAISFDGTNPVYYSNRAAAYSSKGDHLVAIGDAEKAISIDPSFSKGYHRLG</sequence>
<dbReference type="SMART" id="SM00028">
    <property type="entry name" value="TPR"/>
    <property type="match status" value="2"/>
</dbReference>
<dbReference type="SUPFAM" id="SSF48452">
    <property type="entry name" value="TPR-like"/>
    <property type="match status" value="1"/>
</dbReference>
<organism evidence="7 8">
    <name type="scientific">Macrolepiota fuliginosa MF-IS2</name>
    <dbReference type="NCBI Taxonomy" id="1400762"/>
    <lineage>
        <taxon>Eukaryota</taxon>
        <taxon>Fungi</taxon>
        <taxon>Dikarya</taxon>
        <taxon>Basidiomycota</taxon>
        <taxon>Agaricomycotina</taxon>
        <taxon>Agaricomycetes</taxon>
        <taxon>Agaricomycetidae</taxon>
        <taxon>Agaricales</taxon>
        <taxon>Agaricineae</taxon>
        <taxon>Agaricaceae</taxon>
        <taxon>Macrolepiota</taxon>
    </lineage>
</organism>
<evidence type="ECO:0000259" key="6">
    <source>
        <dbReference type="Pfam" id="PF16546"/>
    </source>
</evidence>
<keyword evidence="8" id="KW-1185">Reference proteome</keyword>
<evidence type="ECO:0000313" key="7">
    <source>
        <dbReference type="EMBL" id="KAF9452597.1"/>
    </source>
</evidence>
<gene>
    <name evidence="7" type="ORF">P691DRAFT_660552</name>
</gene>
<dbReference type="OrthoDB" id="2335338at2759"/>
<dbReference type="GO" id="GO:0060090">
    <property type="term" value="F:molecular adaptor activity"/>
    <property type="evidence" value="ECO:0007669"/>
    <property type="project" value="TreeGrafter"/>
</dbReference>
<dbReference type="InterPro" id="IPR047150">
    <property type="entry name" value="SGT"/>
</dbReference>
<dbReference type="AlphaFoldDB" id="A0A9P5XJG2"/>
<dbReference type="Pfam" id="PF16546">
    <property type="entry name" value="SGTA_dimer"/>
    <property type="match status" value="1"/>
</dbReference>
<dbReference type="InterPro" id="IPR011990">
    <property type="entry name" value="TPR-like_helical_dom_sf"/>
</dbReference>
<feature type="region of interest" description="Disordered" evidence="5">
    <location>
        <begin position="79"/>
        <end position="105"/>
    </location>
</feature>
<keyword evidence="3 4" id="KW-0802">TPR repeat</keyword>
<dbReference type="GO" id="GO:0016020">
    <property type="term" value="C:membrane"/>
    <property type="evidence" value="ECO:0007669"/>
    <property type="project" value="TreeGrafter"/>
</dbReference>
<dbReference type="GO" id="GO:0072380">
    <property type="term" value="C:TRC complex"/>
    <property type="evidence" value="ECO:0007669"/>
    <property type="project" value="TreeGrafter"/>
</dbReference>
<keyword evidence="2" id="KW-0677">Repeat</keyword>
<evidence type="ECO:0000313" key="8">
    <source>
        <dbReference type="Proteomes" id="UP000807342"/>
    </source>
</evidence>
<feature type="repeat" description="TPR" evidence="4">
    <location>
        <begin position="105"/>
        <end position="138"/>
    </location>
</feature>
<accession>A0A9P5XJG2</accession>
<reference evidence="7" key="1">
    <citation type="submission" date="2020-11" db="EMBL/GenBank/DDBJ databases">
        <authorList>
            <consortium name="DOE Joint Genome Institute"/>
            <person name="Ahrendt S."/>
            <person name="Riley R."/>
            <person name="Andreopoulos W."/>
            <person name="Labutti K."/>
            <person name="Pangilinan J."/>
            <person name="Ruiz-Duenas F.J."/>
            <person name="Barrasa J.M."/>
            <person name="Sanchez-Garcia M."/>
            <person name="Camarero S."/>
            <person name="Miyauchi S."/>
            <person name="Serrano A."/>
            <person name="Linde D."/>
            <person name="Babiker R."/>
            <person name="Drula E."/>
            <person name="Ayuso-Fernandez I."/>
            <person name="Pacheco R."/>
            <person name="Padilla G."/>
            <person name="Ferreira P."/>
            <person name="Barriuso J."/>
            <person name="Kellner H."/>
            <person name="Castanera R."/>
            <person name="Alfaro M."/>
            <person name="Ramirez L."/>
            <person name="Pisabarro A.G."/>
            <person name="Kuo A."/>
            <person name="Tritt A."/>
            <person name="Lipzen A."/>
            <person name="He G."/>
            <person name="Yan M."/>
            <person name="Ng V."/>
            <person name="Cullen D."/>
            <person name="Martin F."/>
            <person name="Rosso M.-N."/>
            <person name="Henrissat B."/>
            <person name="Hibbett D."/>
            <person name="Martinez A.T."/>
            <person name="Grigoriev I.V."/>
        </authorList>
    </citation>
    <scope>NUCLEOTIDE SEQUENCE</scope>
    <source>
        <strain evidence="7">MF-IS2</strain>
    </source>
</reference>
<dbReference type="Proteomes" id="UP000807342">
    <property type="component" value="Unassembled WGS sequence"/>
</dbReference>
<evidence type="ECO:0000256" key="1">
    <source>
        <dbReference type="ARBA" id="ARBA00008175"/>
    </source>
</evidence>
<dbReference type="EMBL" id="MU151070">
    <property type="protein sequence ID" value="KAF9452597.1"/>
    <property type="molecule type" value="Genomic_DNA"/>
</dbReference>
<comment type="similarity">
    <text evidence="1">Belongs to the SGT family.</text>
</comment>
<dbReference type="Pfam" id="PF13414">
    <property type="entry name" value="TPR_11"/>
    <property type="match status" value="1"/>
</dbReference>
<evidence type="ECO:0000256" key="5">
    <source>
        <dbReference type="SAM" id="MobiDB-lite"/>
    </source>
</evidence>
<evidence type="ECO:0000256" key="4">
    <source>
        <dbReference type="PROSITE-ProRule" id="PRU00339"/>
    </source>
</evidence>
<dbReference type="Gene3D" id="1.20.5.420">
    <property type="entry name" value="Immunoglobulin FC, subunit C"/>
    <property type="match status" value="1"/>
</dbReference>
<proteinExistence type="inferred from homology"/>
<name>A0A9P5XJG2_9AGAR</name>
<feature type="domain" description="SGTA homodimerisation" evidence="6">
    <location>
        <begin position="5"/>
        <end position="69"/>
    </location>
</feature>
<dbReference type="PANTHER" id="PTHR45831">
    <property type="entry name" value="LD24721P"/>
    <property type="match status" value="1"/>
</dbReference>
<dbReference type="FunFam" id="1.20.5.420:FF:000005">
    <property type="entry name" value="Hsc70 cochaperone (SGT), putative"/>
    <property type="match status" value="1"/>
</dbReference>
<feature type="compositionally biased region" description="Low complexity" evidence="5">
    <location>
        <begin position="84"/>
        <end position="93"/>
    </location>
</feature>
<dbReference type="GO" id="GO:0006620">
    <property type="term" value="P:post-translational protein targeting to endoplasmic reticulum membrane"/>
    <property type="evidence" value="ECO:0007669"/>
    <property type="project" value="TreeGrafter"/>
</dbReference>
<comment type="caution">
    <text evidence="7">The sequence shown here is derived from an EMBL/GenBank/DDBJ whole genome shotgun (WGS) entry which is preliminary data.</text>
</comment>
<dbReference type="InterPro" id="IPR032374">
    <property type="entry name" value="SGTA_dimer"/>
</dbReference>
<protein>
    <submittedName>
        <fullName evidence="7">TPR-like protein</fullName>
    </submittedName>
</protein>
<dbReference type="PANTHER" id="PTHR45831:SF2">
    <property type="entry name" value="LD24721P"/>
    <property type="match status" value="1"/>
</dbReference>
<evidence type="ECO:0000256" key="3">
    <source>
        <dbReference type="ARBA" id="ARBA00022803"/>
    </source>
</evidence>
<dbReference type="InterPro" id="IPR019734">
    <property type="entry name" value="TPR_rpt"/>
</dbReference>
<evidence type="ECO:0000256" key="2">
    <source>
        <dbReference type="ARBA" id="ARBA00022737"/>
    </source>
</evidence>
<dbReference type="PROSITE" id="PS50005">
    <property type="entry name" value="TPR"/>
    <property type="match status" value="1"/>
</dbReference>
<dbReference type="Gene3D" id="1.25.40.10">
    <property type="entry name" value="Tetratricopeptide repeat domain"/>
    <property type="match status" value="1"/>
</dbReference>